<dbReference type="InterPro" id="IPR038731">
    <property type="entry name" value="RgtA/B/C-like"/>
</dbReference>
<feature type="transmembrane region" description="Helical" evidence="8">
    <location>
        <begin position="428"/>
        <end position="448"/>
    </location>
</feature>
<feature type="transmembrane region" description="Helical" evidence="8">
    <location>
        <begin position="327"/>
        <end position="344"/>
    </location>
</feature>
<keyword evidence="4" id="KW-0808">Transferase</keyword>
<evidence type="ECO:0000256" key="1">
    <source>
        <dbReference type="ARBA" id="ARBA00004651"/>
    </source>
</evidence>
<feature type="transmembrane region" description="Helical" evidence="8">
    <location>
        <begin position="211"/>
        <end position="231"/>
    </location>
</feature>
<name>A0A6N9TPG3_DISTH</name>
<dbReference type="PANTHER" id="PTHR33908">
    <property type="entry name" value="MANNOSYLTRANSFERASE YKCB-RELATED"/>
    <property type="match status" value="1"/>
</dbReference>
<feature type="transmembrane region" description="Helical" evidence="8">
    <location>
        <begin position="395"/>
        <end position="416"/>
    </location>
</feature>
<feature type="transmembrane region" description="Helical" evidence="8">
    <location>
        <begin position="365"/>
        <end position="383"/>
    </location>
</feature>
<dbReference type="AlphaFoldDB" id="A0A6N9TPG3"/>
<dbReference type="Proteomes" id="UP000469346">
    <property type="component" value="Unassembled WGS sequence"/>
</dbReference>
<dbReference type="GO" id="GO:0009103">
    <property type="term" value="P:lipopolysaccharide biosynthetic process"/>
    <property type="evidence" value="ECO:0007669"/>
    <property type="project" value="TreeGrafter"/>
</dbReference>
<feature type="transmembrane region" description="Helical" evidence="8">
    <location>
        <begin position="305"/>
        <end position="321"/>
    </location>
</feature>
<keyword evidence="6 8" id="KW-1133">Transmembrane helix</keyword>
<dbReference type="EMBL" id="JAAGRR010000102">
    <property type="protein sequence ID" value="NDY42938.1"/>
    <property type="molecule type" value="Genomic_DNA"/>
</dbReference>
<feature type="transmembrane region" description="Helical" evidence="8">
    <location>
        <begin position="168"/>
        <end position="199"/>
    </location>
</feature>
<keyword evidence="7 8" id="KW-0472">Membrane</keyword>
<evidence type="ECO:0000313" key="11">
    <source>
        <dbReference type="Proteomes" id="UP000469346"/>
    </source>
</evidence>
<dbReference type="GO" id="GO:0016763">
    <property type="term" value="F:pentosyltransferase activity"/>
    <property type="evidence" value="ECO:0007669"/>
    <property type="project" value="TreeGrafter"/>
</dbReference>
<comment type="subcellular location">
    <subcellularLocation>
        <location evidence="1">Cell membrane</location>
        <topology evidence="1">Multi-pass membrane protein</topology>
    </subcellularLocation>
</comment>
<evidence type="ECO:0000256" key="6">
    <source>
        <dbReference type="ARBA" id="ARBA00022989"/>
    </source>
</evidence>
<dbReference type="RefSeq" id="WP_163299064.1">
    <property type="nucleotide sequence ID" value="NZ_JAAGRR010000102.1"/>
</dbReference>
<dbReference type="GO" id="GO:0010041">
    <property type="term" value="P:response to iron(III) ion"/>
    <property type="evidence" value="ECO:0007669"/>
    <property type="project" value="TreeGrafter"/>
</dbReference>
<evidence type="ECO:0000256" key="2">
    <source>
        <dbReference type="ARBA" id="ARBA00022475"/>
    </source>
</evidence>
<feature type="transmembrane region" description="Helical" evidence="8">
    <location>
        <begin position="117"/>
        <end position="135"/>
    </location>
</feature>
<evidence type="ECO:0000256" key="3">
    <source>
        <dbReference type="ARBA" id="ARBA00022676"/>
    </source>
</evidence>
<protein>
    <recommendedName>
        <fullName evidence="9">Glycosyltransferase RgtA/B/C/D-like domain-containing protein</fullName>
    </recommendedName>
</protein>
<keyword evidence="2" id="KW-1003">Cell membrane</keyword>
<keyword evidence="11" id="KW-1185">Reference proteome</keyword>
<proteinExistence type="predicted"/>
<evidence type="ECO:0000256" key="8">
    <source>
        <dbReference type="SAM" id="Phobius"/>
    </source>
</evidence>
<keyword evidence="3" id="KW-0328">Glycosyltransferase</keyword>
<reference evidence="10 11" key="1">
    <citation type="submission" date="2020-02" db="EMBL/GenBank/DDBJ databases">
        <title>Comparative genomics of sulfur disproportionating microorganisms.</title>
        <authorList>
            <person name="Ward L.M."/>
            <person name="Bertran E."/>
            <person name="Johnston D.T."/>
        </authorList>
    </citation>
    <scope>NUCLEOTIDE SEQUENCE [LARGE SCALE GENOMIC DNA]</scope>
    <source>
        <strain evidence="10 11">DSM 100025</strain>
    </source>
</reference>
<evidence type="ECO:0000256" key="5">
    <source>
        <dbReference type="ARBA" id="ARBA00022692"/>
    </source>
</evidence>
<gene>
    <name evidence="10" type="ORF">G3N55_08800</name>
</gene>
<accession>A0A6N9TPG3</accession>
<feature type="transmembrane region" description="Helical" evidence="8">
    <location>
        <begin position="262"/>
        <end position="284"/>
    </location>
</feature>
<evidence type="ECO:0000259" key="9">
    <source>
        <dbReference type="Pfam" id="PF13231"/>
    </source>
</evidence>
<comment type="caution">
    <text evidence="10">The sequence shown here is derived from an EMBL/GenBank/DDBJ whole genome shotgun (WGS) entry which is preliminary data.</text>
</comment>
<organism evidence="10 11">
    <name type="scientific">Dissulfurirhabdus thermomarina</name>
    <dbReference type="NCBI Taxonomy" id="1765737"/>
    <lineage>
        <taxon>Bacteria</taxon>
        <taxon>Deltaproteobacteria</taxon>
        <taxon>Dissulfurirhabdaceae</taxon>
        <taxon>Dissulfurirhabdus</taxon>
    </lineage>
</organism>
<evidence type="ECO:0000313" key="10">
    <source>
        <dbReference type="EMBL" id="NDY42938.1"/>
    </source>
</evidence>
<feature type="domain" description="Glycosyltransferase RgtA/B/C/D-like" evidence="9">
    <location>
        <begin position="66"/>
        <end position="218"/>
    </location>
</feature>
<evidence type="ECO:0000256" key="4">
    <source>
        <dbReference type="ARBA" id="ARBA00022679"/>
    </source>
</evidence>
<dbReference type="PANTHER" id="PTHR33908:SF3">
    <property type="entry name" value="UNDECAPRENYL PHOSPHATE-ALPHA-4-AMINO-4-DEOXY-L-ARABINOSE ARABINOSYL TRANSFERASE"/>
    <property type="match status" value="1"/>
</dbReference>
<sequence length="562" mass="60668">MATTLLERRQTAGDLLFWTAAAVLLFWGLGDRGLWTAEGRWAEIVREMFRSGDYFHPTINGAAYFDKPLLTYWLIAAAAKVLGALDELALRLPSAAAGLAALWGLRDMGARLFSPGVGRAAGWMLLTSYGFLFWARAGTADMENLAAVTLAVAWYLAHRERPGFWNYLAFWLICFVGAETKGLTAVVVPVLAVAADLYLRRDWSALRDPRNIAAALLAAGVYLVPFVYAGLTRPGYEESGLALVFRENVQRFFQPFDHKEPFYVYLYYLPMLLLPWAPLFLASLAGAPRWWRGVRDGASRAAPETWVFLALVLVFCFFTASGSRRSYYILPALPFAALWMAAGFEHPAAVFGRWAGAALRVQGGFLALAGLAALAAAAATPLWERRLGFVPPPGLAALVAGMGLAAAAAGAAAAFSSRRLGPGGRARAAVAAAAVLMGGYFLGCLGLLEPYRTEKPFALALKRELAATPGARAAFYRKASPNTIFYLDPPADIPVLADAAAVRAFQEGPGVPVLVSRRKYLAELAPLGLDPAAASLAEPVRPWEGRARRKLVAWRLRAGGGR</sequence>
<dbReference type="InterPro" id="IPR050297">
    <property type="entry name" value="LipidA_mod_glycosyltrf_83"/>
</dbReference>
<keyword evidence="5 8" id="KW-0812">Transmembrane</keyword>
<dbReference type="GO" id="GO:0005886">
    <property type="term" value="C:plasma membrane"/>
    <property type="evidence" value="ECO:0007669"/>
    <property type="project" value="UniProtKB-SubCell"/>
</dbReference>
<dbReference type="Pfam" id="PF13231">
    <property type="entry name" value="PMT_2"/>
    <property type="match status" value="1"/>
</dbReference>
<evidence type="ECO:0000256" key="7">
    <source>
        <dbReference type="ARBA" id="ARBA00023136"/>
    </source>
</evidence>